<dbReference type="InterPro" id="IPR003370">
    <property type="entry name" value="Chromate_transpt"/>
</dbReference>
<dbReference type="RefSeq" id="WP_066083243.1">
    <property type="nucleotide sequence ID" value="NZ_LRVM01000001.1"/>
</dbReference>
<keyword evidence="3" id="KW-1003">Cell membrane</keyword>
<dbReference type="PANTHER" id="PTHR43663">
    <property type="entry name" value="CHROMATE TRANSPORT PROTEIN-RELATED"/>
    <property type="match status" value="1"/>
</dbReference>
<evidence type="ECO:0000256" key="1">
    <source>
        <dbReference type="ARBA" id="ARBA00004651"/>
    </source>
</evidence>
<gene>
    <name evidence="8" type="primary">chrA_1</name>
    <name evidence="8" type="ORF">CLNEO_00030</name>
</gene>
<comment type="caution">
    <text evidence="8">The sequence shown here is derived from an EMBL/GenBank/DDBJ whole genome shotgun (WGS) entry which is preliminary data.</text>
</comment>
<dbReference type="GO" id="GO:0015109">
    <property type="term" value="F:chromate transmembrane transporter activity"/>
    <property type="evidence" value="ECO:0007669"/>
    <property type="project" value="InterPro"/>
</dbReference>
<evidence type="ECO:0000313" key="9">
    <source>
        <dbReference type="Proteomes" id="UP000070539"/>
    </source>
</evidence>
<keyword evidence="6 7" id="KW-0472">Membrane</keyword>
<sequence length="190" mass="20835">MSSWFLLFYEFFKIGLFSVGGGLATLPFLYKLADKYDWFSQTMVANMVAVSESTPGPLGVNMATYIGFQFGGPLGAVIATAGLLFPSVVIIIIISKFLQKFRDNSHVSDVFYMLRPAVTGLIATAGFSVILDAIFHVNKITQISVDNFLSLFGVKECILFAVILFLTNKFNKHPVFYIAIGAAIGIIFAF</sequence>
<protein>
    <submittedName>
        <fullName evidence="8">Chromate transport protein</fullName>
    </submittedName>
</protein>
<dbReference type="PATRIC" id="fig|36847.3.peg.4"/>
<keyword evidence="5 7" id="KW-1133">Transmembrane helix</keyword>
<dbReference type="OrthoDB" id="9788907at2"/>
<evidence type="ECO:0000256" key="6">
    <source>
        <dbReference type="ARBA" id="ARBA00023136"/>
    </source>
</evidence>
<feature type="transmembrane region" description="Helical" evidence="7">
    <location>
        <begin position="74"/>
        <end position="98"/>
    </location>
</feature>
<evidence type="ECO:0000256" key="2">
    <source>
        <dbReference type="ARBA" id="ARBA00005262"/>
    </source>
</evidence>
<dbReference type="InterPro" id="IPR052518">
    <property type="entry name" value="CHR_Transporter"/>
</dbReference>
<accession>A0A136WHA3</accession>
<feature type="transmembrane region" description="Helical" evidence="7">
    <location>
        <begin position="110"/>
        <end position="135"/>
    </location>
</feature>
<feature type="transmembrane region" description="Helical" evidence="7">
    <location>
        <begin position="174"/>
        <end position="189"/>
    </location>
</feature>
<proteinExistence type="inferred from homology"/>
<name>A0A136WHA3_9FIRM</name>
<keyword evidence="4 7" id="KW-0812">Transmembrane</keyword>
<evidence type="ECO:0000256" key="3">
    <source>
        <dbReference type="ARBA" id="ARBA00022475"/>
    </source>
</evidence>
<feature type="transmembrane region" description="Helical" evidence="7">
    <location>
        <begin position="7"/>
        <end position="30"/>
    </location>
</feature>
<evidence type="ECO:0000256" key="4">
    <source>
        <dbReference type="ARBA" id="ARBA00022692"/>
    </source>
</evidence>
<dbReference type="AlphaFoldDB" id="A0A136WHA3"/>
<dbReference type="Pfam" id="PF02417">
    <property type="entry name" value="Chromate_transp"/>
    <property type="match status" value="1"/>
</dbReference>
<feature type="transmembrane region" description="Helical" evidence="7">
    <location>
        <begin position="147"/>
        <end position="167"/>
    </location>
</feature>
<evidence type="ECO:0000256" key="5">
    <source>
        <dbReference type="ARBA" id="ARBA00022989"/>
    </source>
</evidence>
<dbReference type="GO" id="GO:0005886">
    <property type="term" value="C:plasma membrane"/>
    <property type="evidence" value="ECO:0007669"/>
    <property type="project" value="UniProtKB-SubCell"/>
</dbReference>
<evidence type="ECO:0000256" key="7">
    <source>
        <dbReference type="SAM" id="Phobius"/>
    </source>
</evidence>
<dbReference type="EMBL" id="LRVM01000001">
    <property type="protein sequence ID" value="KXL53911.1"/>
    <property type="molecule type" value="Genomic_DNA"/>
</dbReference>
<dbReference type="Proteomes" id="UP000070539">
    <property type="component" value="Unassembled WGS sequence"/>
</dbReference>
<keyword evidence="9" id="KW-1185">Reference proteome</keyword>
<comment type="subcellular location">
    <subcellularLocation>
        <location evidence="1">Cell membrane</location>
        <topology evidence="1">Multi-pass membrane protein</topology>
    </subcellularLocation>
</comment>
<dbReference type="STRING" id="36847.CLNEO_00030"/>
<comment type="similarity">
    <text evidence="2">Belongs to the chromate ion transporter (CHR) (TC 2.A.51) family.</text>
</comment>
<dbReference type="PANTHER" id="PTHR43663:SF1">
    <property type="entry name" value="CHROMATE TRANSPORTER"/>
    <property type="match status" value="1"/>
</dbReference>
<evidence type="ECO:0000313" key="8">
    <source>
        <dbReference type="EMBL" id="KXL53911.1"/>
    </source>
</evidence>
<reference evidence="8 9" key="1">
    <citation type="submission" date="2016-01" db="EMBL/GenBank/DDBJ databases">
        <title>Genome sequence of Clostridium neopropionicum X4, DSM-3847.</title>
        <authorList>
            <person name="Poehlein A."/>
            <person name="Beck M.H."/>
            <person name="Bengelsdorf F.R."/>
            <person name="Daniel R."/>
            <person name="Duerre P."/>
        </authorList>
    </citation>
    <scope>NUCLEOTIDE SEQUENCE [LARGE SCALE GENOMIC DNA]</scope>
    <source>
        <strain evidence="8 9">DSM-3847</strain>
    </source>
</reference>
<organism evidence="8 9">
    <name type="scientific">Anaerotignum neopropionicum</name>
    <dbReference type="NCBI Taxonomy" id="36847"/>
    <lineage>
        <taxon>Bacteria</taxon>
        <taxon>Bacillati</taxon>
        <taxon>Bacillota</taxon>
        <taxon>Clostridia</taxon>
        <taxon>Lachnospirales</taxon>
        <taxon>Anaerotignaceae</taxon>
        <taxon>Anaerotignum</taxon>
    </lineage>
</organism>